<dbReference type="PANTHER" id="PTHR13326:SF21">
    <property type="entry name" value="PSEUDOURIDYLATE SYNTHASE PUS7L"/>
    <property type="match status" value="1"/>
</dbReference>
<dbReference type="PANTHER" id="PTHR13326">
    <property type="entry name" value="TRNA PSEUDOURIDINE SYNTHASE D"/>
    <property type="match status" value="1"/>
</dbReference>
<dbReference type="GO" id="GO:0001522">
    <property type="term" value="P:pseudouridine synthesis"/>
    <property type="evidence" value="ECO:0007669"/>
    <property type="project" value="InterPro"/>
</dbReference>
<accession>A0A7J8G2I0</accession>
<dbReference type="PROSITE" id="PS50984">
    <property type="entry name" value="TRUD"/>
    <property type="match status" value="1"/>
</dbReference>
<dbReference type="SUPFAM" id="SSF55120">
    <property type="entry name" value="Pseudouridine synthase"/>
    <property type="match status" value="1"/>
</dbReference>
<dbReference type="EMBL" id="JACASF010000010">
    <property type="protein sequence ID" value="KAF6453612.1"/>
    <property type="molecule type" value="Genomic_DNA"/>
</dbReference>
<dbReference type="Gene3D" id="3.30.2350.20">
    <property type="entry name" value="TruD, catalytic domain"/>
    <property type="match status" value="1"/>
</dbReference>
<comment type="catalytic activity">
    <reaction evidence="1">
        <text>a uridine in mRNA = a pseudouridine in mRNA</text>
        <dbReference type="Rhea" id="RHEA:56644"/>
        <dbReference type="Rhea" id="RHEA-COMP:14658"/>
        <dbReference type="Rhea" id="RHEA-COMP:14659"/>
        <dbReference type="ChEBI" id="CHEBI:65314"/>
        <dbReference type="ChEBI" id="CHEBI:65315"/>
    </reaction>
</comment>
<dbReference type="CDD" id="cd02576">
    <property type="entry name" value="PseudoU_synth_ScPUS7"/>
    <property type="match status" value="1"/>
</dbReference>
<protein>
    <submittedName>
        <fullName evidence="5">Pseudouridine synthase 7 like</fullName>
    </submittedName>
</protein>
<dbReference type="GO" id="GO:0009982">
    <property type="term" value="F:pseudouridine synthase activity"/>
    <property type="evidence" value="ECO:0007669"/>
    <property type="project" value="InterPro"/>
</dbReference>
<evidence type="ECO:0000313" key="5">
    <source>
        <dbReference type="EMBL" id="KAF6453612.1"/>
    </source>
</evidence>
<gene>
    <name evidence="5" type="ORF">HJG59_015111</name>
</gene>
<dbReference type="GO" id="GO:0005634">
    <property type="term" value="C:nucleus"/>
    <property type="evidence" value="ECO:0007669"/>
    <property type="project" value="TreeGrafter"/>
</dbReference>
<dbReference type="InterPro" id="IPR042214">
    <property type="entry name" value="TruD_catalytic"/>
</dbReference>
<dbReference type="InterPro" id="IPR001656">
    <property type="entry name" value="PsdUridine_synth_TruD"/>
</dbReference>
<comment type="similarity">
    <text evidence="2">Belongs to the pseudouridine synthase TruD family.</text>
</comment>
<name>A0A7J8G2I0_MOLMO</name>
<dbReference type="AlphaFoldDB" id="A0A7J8G2I0"/>
<organism evidence="5 6">
    <name type="scientific">Molossus molossus</name>
    <name type="common">Pallas' mastiff bat</name>
    <name type="synonym">Vespertilio molossus</name>
    <dbReference type="NCBI Taxonomy" id="27622"/>
    <lineage>
        <taxon>Eukaryota</taxon>
        <taxon>Metazoa</taxon>
        <taxon>Chordata</taxon>
        <taxon>Craniata</taxon>
        <taxon>Vertebrata</taxon>
        <taxon>Euteleostomi</taxon>
        <taxon>Mammalia</taxon>
        <taxon>Eutheria</taxon>
        <taxon>Laurasiatheria</taxon>
        <taxon>Chiroptera</taxon>
        <taxon>Yangochiroptera</taxon>
        <taxon>Molossidae</taxon>
        <taxon>Molossus</taxon>
    </lineage>
</organism>
<dbReference type="Proteomes" id="UP000550707">
    <property type="component" value="Unassembled WGS sequence"/>
</dbReference>
<dbReference type="FunFam" id="3.30.2350.20:FF:000004">
    <property type="entry name" value="pseudouridylate synthase 7 homolog-like protein"/>
    <property type="match status" value="1"/>
</dbReference>
<keyword evidence="3" id="KW-0413">Isomerase</keyword>
<dbReference type="Pfam" id="PF01142">
    <property type="entry name" value="TruD"/>
    <property type="match status" value="1"/>
</dbReference>
<evidence type="ECO:0000259" key="4">
    <source>
        <dbReference type="PROSITE" id="PS50984"/>
    </source>
</evidence>
<dbReference type="GO" id="GO:0003723">
    <property type="term" value="F:RNA binding"/>
    <property type="evidence" value="ECO:0007669"/>
    <property type="project" value="InterPro"/>
</dbReference>
<dbReference type="InterPro" id="IPR020103">
    <property type="entry name" value="PsdUridine_synth_cat_dom_sf"/>
</dbReference>
<evidence type="ECO:0000256" key="1">
    <source>
        <dbReference type="ARBA" id="ARBA00001166"/>
    </source>
</evidence>
<evidence type="ECO:0000256" key="3">
    <source>
        <dbReference type="ARBA" id="ARBA00023235"/>
    </source>
</evidence>
<sequence>MGRKVHTDQIGLALLKSEMGKAVKLFLTPEDLDDPVNRAKKYFLQTEDAKGTLSLMPEFKVRERALLESLHRFGMTEEGCIQAWFSFPHSMRIFYVHAYSSKVWNEAVSYRLATYGSRVVEGDLVCLDEDGDDEHFPNNKVHLVTEEEESANTYAIHQVVLPVLGYNIQYPKNKAGLWYQEVLSRDGLQTCRFKVPALKLNVPGCYRKILKQPHNLSYQLIEEHDIDGRAEGSHIDEATLSLLISFDLDASCYATVCLREIMKHDF</sequence>
<comment type="caution">
    <text evidence="5">The sequence shown here is derived from an EMBL/GenBank/DDBJ whole genome shotgun (WGS) entry which is preliminary data.</text>
</comment>
<dbReference type="InterPro" id="IPR011760">
    <property type="entry name" value="PsdUridine_synth_TruD_insert"/>
</dbReference>
<evidence type="ECO:0000313" key="6">
    <source>
        <dbReference type="Proteomes" id="UP000550707"/>
    </source>
</evidence>
<keyword evidence="6" id="KW-1185">Reference proteome</keyword>
<feature type="domain" description="TRUD" evidence="4">
    <location>
        <begin position="1"/>
        <end position="212"/>
    </location>
</feature>
<reference evidence="5 6" key="1">
    <citation type="journal article" date="2020" name="Nature">
        <title>Six reference-quality genomes reveal evolution of bat adaptations.</title>
        <authorList>
            <person name="Jebb D."/>
            <person name="Huang Z."/>
            <person name="Pippel M."/>
            <person name="Hughes G.M."/>
            <person name="Lavrichenko K."/>
            <person name="Devanna P."/>
            <person name="Winkler S."/>
            <person name="Jermiin L.S."/>
            <person name="Skirmuntt E.C."/>
            <person name="Katzourakis A."/>
            <person name="Burkitt-Gray L."/>
            <person name="Ray D.A."/>
            <person name="Sullivan K.A.M."/>
            <person name="Roscito J.G."/>
            <person name="Kirilenko B.M."/>
            <person name="Davalos L.M."/>
            <person name="Corthals A.P."/>
            <person name="Power M.L."/>
            <person name="Jones G."/>
            <person name="Ransome R.D."/>
            <person name="Dechmann D.K.N."/>
            <person name="Locatelli A.G."/>
            <person name="Puechmaille S.J."/>
            <person name="Fedrigo O."/>
            <person name="Jarvis E.D."/>
            <person name="Hiller M."/>
            <person name="Vernes S.C."/>
            <person name="Myers E.W."/>
            <person name="Teeling E.C."/>
        </authorList>
    </citation>
    <scope>NUCLEOTIDE SEQUENCE [LARGE SCALE GENOMIC DNA]</scope>
    <source>
        <strain evidence="5">MMolMol1</strain>
        <tissue evidence="5">Muscle</tissue>
    </source>
</reference>
<proteinExistence type="inferred from homology"/>
<evidence type="ECO:0000256" key="2">
    <source>
        <dbReference type="ARBA" id="ARBA00007953"/>
    </source>
</evidence>